<dbReference type="FunFam" id="3.20.110.10:FF:000002">
    <property type="entry name" value="alpha-mannosidase 2C1 isoform X1"/>
    <property type="match status" value="1"/>
</dbReference>
<evidence type="ECO:0000256" key="3">
    <source>
        <dbReference type="ARBA" id="ARBA00022801"/>
    </source>
</evidence>
<dbReference type="Gene3D" id="2.70.98.30">
    <property type="entry name" value="Golgi alpha-mannosidase II, domain 4"/>
    <property type="match status" value="1"/>
</dbReference>
<dbReference type="SUPFAM" id="SSF74650">
    <property type="entry name" value="Galactose mutarotase-like"/>
    <property type="match status" value="1"/>
</dbReference>
<dbReference type="InterPro" id="IPR054723">
    <property type="entry name" value="Ams1-like_N"/>
</dbReference>
<dbReference type="Pfam" id="PF01074">
    <property type="entry name" value="Glyco_hydro_38N"/>
    <property type="match status" value="1"/>
</dbReference>
<evidence type="ECO:0000256" key="4">
    <source>
        <dbReference type="ARBA" id="ARBA00023295"/>
    </source>
</evidence>
<dbReference type="Pfam" id="PF07748">
    <property type="entry name" value="Glyco_hydro_38C"/>
    <property type="match status" value="1"/>
</dbReference>
<dbReference type="KEGG" id="aji:C0Z10_01020"/>
<gene>
    <name evidence="7" type="ORF">C0Z10_01020</name>
</gene>
<dbReference type="GO" id="GO:0006013">
    <property type="term" value="P:mannose metabolic process"/>
    <property type="evidence" value="ECO:0007669"/>
    <property type="project" value="InterPro"/>
</dbReference>
<dbReference type="InterPro" id="IPR011330">
    <property type="entry name" value="Glyco_hydro/deAcase_b/a-brl"/>
</dbReference>
<dbReference type="InterPro" id="IPR037094">
    <property type="entry name" value="Glyco_hydro_38_cen_sf"/>
</dbReference>
<dbReference type="SUPFAM" id="SSF88688">
    <property type="entry name" value="Families 57/38 glycoside transferase middle domain"/>
    <property type="match status" value="1"/>
</dbReference>
<dbReference type="InterPro" id="IPR028995">
    <property type="entry name" value="Glyco_hydro_57/38_cen_sf"/>
</dbReference>
<evidence type="ECO:0000256" key="5">
    <source>
        <dbReference type="SAM" id="MobiDB-lite"/>
    </source>
</evidence>
<dbReference type="RefSeq" id="WP_097798170.1">
    <property type="nucleotide sequence ID" value="NZ_CP025570.1"/>
</dbReference>
<evidence type="ECO:0000313" key="7">
    <source>
        <dbReference type="EMBL" id="AZZ38565.1"/>
    </source>
</evidence>
<dbReference type="Pfam" id="PF09261">
    <property type="entry name" value="Alpha-mann_mid"/>
    <property type="match status" value="1"/>
</dbReference>
<dbReference type="Gene3D" id="1.20.1270.50">
    <property type="entry name" value="Glycoside hydrolase family 38, central domain"/>
    <property type="match status" value="1"/>
</dbReference>
<name>A0A3Q9UIU5_9ACTN</name>
<dbReference type="InterPro" id="IPR027291">
    <property type="entry name" value="Glyco_hydro_38_N_sf"/>
</dbReference>
<comment type="similarity">
    <text evidence="1">Belongs to the glycosyl hydrolase 38 family.</text>
</comment>
<dbReference type="SMART" id="SM00872">
    <property type="entry name" value="Alpha-mann_mid"/>
    <property type="match status" value="1"/>
</dbReference>
<dbReference type="AlphaFoldDB" id="A0A3Q9UIU5"/>
<feature type="domain" description="Glycoside hydrolase family 38 central" evidence="6">
    <location>
        <begin position="534"/>
        <end position="612"/>
    </location>
</feature>
<dbReference type="GO" id="GO:0004559">
    <property type="term" value="F:alpha-mannosidase activity"/>
    <property type="evidence" value="ECO:0007669"/>
    <property type="project" value="InterPro"/>
</dbReference>
<evidence type="ECO:0000256" key="1">
    <source>
        <dbReference type="ARBA" id="ARBA00009792"/>
    </source>
</evidence>
<dbReference type="PANTHER" id="PTHR46017:SF1">
    <property type="entry name" value="ALPHA-MANNOSIDASE 2C1"/>
    <property type="match status" value="1"/>
</dbReference>
<dbReference type="InterPro" id="IPR011013">
    <property type="entry name" value="Gal_mutarotase_sf_dom"/>
</dbReference>
<dbReference type="InterPro" id="IPR015341">
    <property type="entry name" value="Glyco_hydro_38_cen"/>
</dbReference>
<organism evidence="7 8">
    <name type="scientific">Acidipropionibacterium jensenii</name>
    <dbReference type="NCBI Taxonomy" id="1749"/>
    <lineage>
        <taxon>Bacteria</taxon>
        <taxon>Bacillati</taxon>
        <taxon>Actinomycetota</taxon>
        <taxon>Actinomycetes</taxon>
        <taxon>Propionibacteriales</taxon>
        <taxon>Propionibacteriaceae</taxon>
        <taxon>Acidipropionibacterium</taxon>
    </lineage>
</organism>
<dbReference type="CDD" id="cd10789">
    <property type="entry name" value="GH38N_AMII_ER_cytosolic"/>
    <property type="match status" value="1"/>
</dbReference>
<dbReference type="Gene3D" id="3.20.110.10">
    <property type="entry name" value="Glycoside hydrolase 38, N terminal domain"/>
    <property type="match status" value="1"/>
</dbReference>
<evidence type="ECO:0000259" key="6">
    <source>
        <dbReference type="SMART" id="SM00872"/>
    </source>
</evidence>
<dbReference type="InterPro" id="IPR000602">
    <property type="entry name" value="Glyco_hydro_38_N"/>
</dbReference>
<reference evidence="8" key="1">
    <citation type="submission" date="2017-12" db="EMBL/GenBank/DDBJ databases">
        <title>Whole genome sequencing of Acidipropionibacterium jensenii strains JS279 and JS280.</title>
        <authorList>
            <person name="Deptula P."/>
            <person name="Laine P."/>
            <person name="Smolander O.-P."/>
            <person name="Paulin L."/>
            <person name="Auvinen P."/>
            <person name="Varmanen P."/>
        </authorList>
    </citation>
    <scope>NUCLEOTIDE SEQUENCE [LARGE SCALE GENOMIC DNA]</scope>
    <source>
        <strain evidence="8">JS280</strain>
    </source>
</reference>
<accession>A0A3Q9UIU5</accession>
<dbReference type="GO" id="GO:0009313">
    <property type="term" value="P:oligosaccharide catabolic process"/>
    <property type="evidence" value="ECO:0007669"/>
    <property type="project" value="TreeGrafter"/>
</dbReference>
<dbReference type="FunFam" id="1.20.1270.50:FF:000004">
    <property type="entry name" value="alpha-mannosidase 2C1 isoform X1"/>
    <property type="match status" value="1"/>
</dbReference>
<protein>
    <submittedName>
        <fullName evidence="7">Alpha-mannosidase</fullName>
    </submittedName>
</protein>
<keyword evidence="4" id="KW-0326">Glycosidase</keyword>
<dbReference type="Pfam" id="PF17677">
    <property type="entry name" value="Glyco_hydro38C2"/>
    <property type="match status" value="1"/>
</dbReference>
<sequence length="1046" mass="114762">MHDSGDILDSRVRRHLAERIRPAELTTVCPLTVSWAPVTDPPGSTDPSARPGVTGQGEPVPPSAGPSLDYRPFRVGEQWGPPWGTTWFRLTAEVPAEVRDRHLELVVDLGGAWNSPGFQCEGLALRPDGTVIKALNPRNTWLPVEMDDQGRVEVYLEAASNPILMTSPPFQPTEEGDKLTSSTSPWYTLRRADLVVVDDQVRELIADIVALSGLAAELPDDSERRWEIRRALDRGMDRLDLWQVAASAPAVRAELAPALARPAHSSAQLMSAVGHAHIDSAWLWPLRETRRKVARTVANQLNLIADHPEHLFVLPAAQHAAWLEADHPDLFARLKEAVRDGRIIPVGGMWVESDANLPGGEAMCRQLLHGQRYFVEHLGYRCREVWLPDSFGYSAALPQLARLAGARYFLTQKISWNQVDTFPHHSFWWEGIDGTRIFTHFPPADTYGSDLSAHDLEHARSRFADKGRSRRSLLLFGYGDGGGGPTREMLAQAARVADLDGSPRVRIASPQAFFSQAVAEHEDPSVWTGELYLELHRGTFTNQAAVKAGNRRNEHLLREAELWCATAAVRGLMDYPAERLGELWHRVCLCQFHDILPGTAVSWVYREVIADHAAISAELEELITAAQERLAGPSEGAREIVFDASPVPRPGPAGTPMGADLAAPVGGQPVEVTRTPEGIVVDNGLIRLTVDPAGLVRHLIDLSTGRDAVPPGERANLLQIHPDLPNKWDAWDIDLFATNRVTDIDGGLAALDHGDSPHESVTITVSRTFGDSSAVQQLTVLRDDPRVHSRVRVDWHQQDTLLKLSWPLDVHTDHAAYEIEMGHLTRPTHTNTSWDAYRFEVHAHRWVHLGEPGFGVAIANAQTYGWSVDRHPRPGGGTYSTVRASLLRGARFPDPRSDQGVHEFAFTIHPGAGIGQAVADGYAANLPVRRVQGHPVAPLIGSDGSVAVEAVKLAEDGSGDVVVRLYEPYGRRARTLLRIGFPATRAVETDLLEDPLDADPQAQVPPTAITDPLVDGSSGGVLGIALRPFQVVTLRFSRDRSRQTAG</sequence>
<dbReference type="InterPro" id="IPR041147">
    <property type="entry name" value="GH38_C"/>
</dbReference>
<dbReference type="InterPro" id="IPR011682">
    <property type="entry name" value="Glyco_hydro_38_C"/>
</dbReference>
<proteinExistence type="inferred from homology"/>
<dbReference type="PANTHER" id="PTHR46017">
    <property type="entry name" value="ALPHA-MANNOSIDASE 2C1"/>
    <property type="match status" value="1"/>
</dbReference>
<evidence type="ECO:0000256" key="2">
    <source>
        <dbReference type="ARBA" id="ARBA00022723"/>
    </source>
</evidence>
<dbReference type="GO" id="GO:0046872">
    <property type="term" value="F:metal ion binding"/>
    <property type="evidence" value="ECO:0007669"/>
    <property type="project" value="UniProtKB-KW"/>
</dbReference>
<evidence type="ECO:0000313" key="8">
    <source>
        <dbReference type="Proteomes" id="UP000285875"/>
    </source>
</evidence>
<keyword evidence="2" id="KW-0479">Metal-binding</keyword>
<dbReference type="GO" id="GO:0030246">
    <property type="term" value="F:carbohydrate binding"/>
    <property type="evidence" value="ECO:0007669"/>
    <property type="project" value="InterPro"/>
</dbReference>
<dbReference type="Proteomes" id="UP000285875">
    <property type="component" value="Chromosome"/>
</dbReference>
<dbReference type="Pfam" id="PF22907">
    <property type="entry name" value="Ams1-like_1st"/>
    <property type="match status" value="1"/>
</dbReference>
<keyword evidence="3" id="KW-0378">Hydrolase</keyword>
<dbReference type="EMBL" id="CP025570">
    <property type="protein sequence ID" value="AZZ38565.1"/>
    <property type="molecule type" value="Genomic_DNA"/>
</dbReference>
<dbReference type="SUPFAM" id="SSF88713">
    <property type="entry name" value="Glycoside hydrolase/deacetylase"/>
    <property type="match status" value="1"/>
</dbReference>
<feature type="region of interest" description="Disordered" evidence="5">
    <location>
        <begin position="34"/>
        <end position="66"/>
    </location>
</feature>